<dbReference type="Proteomes" id="UP000045782">
    <property type="component" value="Unassembled WGS sequence"/>
</dbReference>
<keyword evidence="1 2" id="KW-0812">Transmembrane</keyword>
<dbReference type="InterPro" id="IPR039708">
    <property type="entry name" value="MT1774/Rv1733c-like"/>
</dbReference>
<organism evidence="2 3">
    <name type="scientific">Mycobacteroides abscessus</name>
    <dbReference type="NCBI Taxonomy" id="36809"/>
    <lineage>
        <taxon>Bacteria</taxon>
        <taxon>Bacillati</taxon>
        <taxon>Actinomycetota</taxon>
        <taxon>Actinomycetes</taxon>
        <taxon>Mycobacteriales</taxon>
        <taxon>Mycobacteriaceae</taxon>
        <taxon>Mycobacteroides</taxon>
    </lineage>
</organism>
<feature type="transmembrane region" description="Helical" evidence="1">
    <location>
        <begin position="145"/>
        <end position="167"/>
    </location>
</feature>
<reference evidence="2 3" key="1">
    <citation type="submission" date="2015-03" db="EMBL/GenBank/DDBJ databases">
        <authorList>
            <person name="Murphy D."/>
        </authorList>
    </citation>
    <scope>NUCLEOTIDE SEQUENCE [LARGE SCALE GENOMIC DNA]</scope>
    <source>
        <strain evidence="2 3">PAP088</strain>
    </source>
</reference>
<dbReference type="PANTHER" id="PTHR42305">
    <property type="entry name" value="MEMBRANE PROTEIN RV1733C-RELATED"/>
    <property type="match status" value="1"/>
</dbReference>
<evidence type="ECO:0000313" key="2">
    <source>
        <dbReference type="EMBL" id="CPV36539.1"/>
    </source>
</evidence>
<protein>
    <submittedName>
        <fullName evidence="2">Transmembrane protein</fullName>
    </submittedName>
</protein>
<dbReference type="AlphaFoldDB" id="A0A0U0ZGT9"/>
<evidence type="ECO:0000313" key="3">
    <source>
        <dbReference type="Proteomes" id="UP000045782"/>
    </source>
</evidence>
<keyword evidence="1" id="KW-1133">Transmembrane helix</keyword>
<feature type="transmembrane region" description="Helical" evidence="1">
    <location>
        <begin position="32"/>
        <end position="55"/>
    </location>
</feature>
<keyword evidence="1" id="KW-0472">Membrane</keyword>
<dbReference type="EMBL" id="CSWP01000001">
    <property type="protein sequence ID" value="CPV36539.1"/>
    <property type="molecule type" value="Genomic_DNA"/>
</dbReference>
<dbReference type="RefSeq" id="WP_228844960.1">
    <property type="nucleotide sequence ID" value="NZ_JAMLBO010000055.1"/>
</dbReference>
<proteinExistence type="predicted"/>
<name>A0A0U0ZGT9_9MYCO</name>
<evidence type="ECO:0000256" key="1">
    <source>
        <dbReference type="SAM" id="Phobius"/>
    </source>
</evidence>
<dbReference type="PANTHER" id="PTHR42305:SF1">
    <property type="entry name" value="MEMBRANE PROTEIN RV1733C-RELATED"/>
    <property type="match status" value="1"/>
</dbReference>
<accession>A0A0U0ZGT9</accession>
<gene>
    <name evidence="2" type="ORF">ERS075579_00795</name>
</gene>
<sequence length="197" mass="21688">MNALPFGYWYSLFTHLFRKHPLIRGCDRVDAAARLMGCLAAIAMLSVAGAIGTAVHDATLRTHQEQVRTRHEVNAVATEKSHVTGRRHSDTVFVPAQWTSDGVPRRETVTYGTSVAAGERLSIWVDSSGRHVDAPLARETATSRAIGAAVLSWVACVVFVFALVSSVGRRIDKTRARQWDTEFKALTEHDGHKNSDH</sequence>